<dbReference type="GO" id="GO:0016887">
    <property type="term" value="F:ATP hydrolysis activity"/>
    <property type="evidence" value="ECO:0007669"/>
    <property type="project" value="InterPro"/>
</dbReference>
<evidence type="ECO:0000313" key="12">
    <source>
        <dbReference type="Proteomes" id="UP000253977"/>
    </source>
</evidence>
<gene>
    <name evidence="11" type="ORF">DU478_01225</name>
</gene>
<dbReference type="GO" id="GO:0005524">
    <property type="term" value="F:ATP binding"/>
    <property type="evidence" value="ECO:0007669"/>
    <property type="project" value="UniProtKB-KW"/>
</dbReference>
<evidence type="ECO:0000256" key="5">
    <source>
        <dbReference type="ARBA" id="ARBA00022737"/>
    </source>
</evidence>
<dbReference type="OrthoDB" id="9805029at2"/>
<comment type="caution">
    <text evidence="11">The sequence shown here is derived from an EMBL/GenBank/DDBJ whole genome shotgun (WGS) entry which is preliminary data.</text>
</comment>
<evidence type="ECO:0000256" key="3">
    <source>
        <dbReference type="ARBA" id="ARBA00022475"/>
    </source>
</evidence>
<proteinExistence type="predicted"/>
<dbReference type="InterPro" id="IPR003593">
    <property type="entry name" value="AAA+_ATPase"/>
</dbReference>
<evidence type="ECO:0000256" key="8">
    <source>
        <dbReference type="ARBA" id="ARBA00022967"/>
    </source>
</evidence>
<evidence type="ECO:0000256" key="4">
    <source>
        <dbReference type="ARBA" id="ARBA00022597"/>
    </source>
</evidence>
<dbReference type="SUPFAM" id="SSF52540">
    <property type="entry name" value="P-loop containing nucleoside triphosphate hydrolases"/>
    <property type="match status" value="2"/>
</dbReference>
<dbReference type="CDD" id="cd03216">
    <property type="entry name" value="ABC_Carb_Monos_I"/>
    <property type="match status" value="1"/>
</dbReference>
<dbReference type="SMART" id="SM00382">
    <property type="entry name" value="AAA"/>
    <property type="match status" value="2"/>
</dbReference>
<evidence type="ECO:0000313" key="11">
    <source>
        <dbReference type="EMBL" id="RDD68119.1"/>
    </source>
</evidence>
<dbReference type="RefSeq" id="WP_114509098.1">
    <property type="nucleotide sequence ID" value="NZ_QPMK01000001.1"/>
</dbReference>
<keyword evidence="2" id="KW-0813">Transport</keyword>
<name>A0A369TS53_9RHOB</name>
<protein>
    <submittedName>
        <fullName evidence="11">Sugar ABC transporter ATP-binding protein</fullName>
    </submittedName>
</protein>
<keyword evidence="5" id="KW-0677">Repeat</keyword>
<evidence type="ECO:0000256" key="1">
    <source>
        <dbReference type="ARBA" id="ARBA00004202"/>
    </source>
</evidence>
<organism evidence="11 12">
    <name type="scientific">Thalassococcus profundi</name>
    <dbReference type="NCBI Taxonomy" id="2282382"/>
    <lineage>
        <taxon>Bacteria</taxon>
        <taxon>Pseudomonadati</taxon>
        <taxon>Pseudomonadota</taxon>
        <taxon>Alphaproteobacteria</taxon>
        <taxon>Rhodobacterales</taxon>
        <taxon>Roseobacteraceae</taxon>
        <taxon>Thalassococcus</taxon>
    </lineage>
</organism>
<accession>A0A369TS53</accession>
<dbReference type="Proteomes" id="UP000253977">
    <property type="component" value="Unassembled WGS sequence"/>
</dbReference>
<dbReference type="CDD" id="cd03215">
    <property type="entry name" value="ABC_Carb_Monos_II"/>
    <property type="match status" value="1"/>
</dbReference>
<keyword evidence="7 11" id="KW-0067">ATP-binding</keyword>
<keyword evidence="6" id="KW-0547">Nucleotide-binding</keyword>
<dbReference type="PANTHER" id="PTHR43790:SF3">
    <property type="entry name" value="D-ALLOSE IMPORT ATP-BINDING PROTEIN ALSA-RELATED"/>
    <property type="match status" value="1"/>
</dbReference>
<dbReference type="InterPro" id="IPR027417">
    <property type="entry name" value="P-loop_NTPase"/>
</dbReference>
<evidence type="ECO:0000256" key="2">
    <source>
        <dbReference type="ARBA" id="ARBA00022448"/>
    </source>
</evidence>
<evidence type="ECO:0000259" key="10">
    <source>
        <dbReference type="PROSITE" id="PS50893"/>
    </source>
</evidence>
<dbReference type="GO" id="GO:0005886">
    <property type="term" value="C:plasma membrane"/>
    <property type="evidence" value="ECO:0007669"/>
    <property type="project" value="UniProtKB-SubCell"/>
</dbReference>
<dbReference type="PROSITE" id="PS50893">
    <property type="entry name" value="ABC_TRANSPORTER_2"/>
    <property type="match status" value="2"/>
</dbReference>
<feature type="domain" description="ABC transporter" evidence="10">
    <location>
        <begin position="267"/>
        <end position="509"/>
    </location>
</feature>
<reference evidence="11 12" key="1">
    <citation type="submission" date="2018-07" db="EMBL/GenBank/DDBJ databases">
        <title>Thalassococcus profundi sp. nov., a marine bacterium isolated from deep seawater of Okinawa Trough.</title>
        <authorList>
            <person name="Yu M."/>
        </authorList>
    </citation>
    <scope>NUCLEOTIDE SEQUENCE [LARGE SCALE GENOMIC DNA]</scope>
    <source>
        <strain evidence="11 12">WRAS1</strain>
    </source>
</reference>
<dbReference type="AlphaFoldDB" id="A0A369TS53"/>
<feature type="domain" description="ABC transporter" evidence="10">
    <location>
        <begin position="14"/>
        <end position="250"/>
    </location>
</feature>
<keyword evidence="8" id="KW-1278">Translocase</keyword>
<keyword evidence="3" id="KW-1003">Cell membrane</keyword>
<dbReference type="PANTHER" id="PTHR43790">
    <property type="entry name" value="CARBOHYDRATE TRANSPORT ATP-BINDING PROTEIN MG119-RELATED"/>
    <property type="match status" value="1"/>
</dbReference>
<dbReference type="FunFam" id="3.40.50.300:FF:000127">
    <property type="entry name" value="Ribose import ATP-binding protein RbsA"/>
    <property type="match status" value="1"/>
</dbReference>
<evidence type="ECO:0000256" key="7">
    <source>
        <dbReference type="ARBA" id="ARBA00022840"/>
    </source>
</evidence>
<dbReference type="EMBL" id="QPMK01000001">
    <property type="protein sequence ID" value="RDD68119.1"/>
    <property type="molecule type" value="Genomic_DNA"/>
</dbReference>
<keyword evidence="9" id="KW-0472">Membrane</keyword>
<dbReference type="InterPro" id="IPR050107">
    <property type="entry name" value="ABC_carbohydrate_import_ATPase"/>
</dbReference>
<comment type="subcellular location">
    <subcellularLocation>
        <location evidence="1">Cell membrane</location>
        <topology evidence="1">Peripheral membrane protein</topology>
    </subcellularLocation>
</comment>
<dbReference type="InterPro" id="IPR003439">
    <property type="entry name" value="ABC_transporter-like_ATP-bd"/>
</dbReference>
<sequence length="522" mass="57253">MSQRELAERAPVGLKIRNGTKVYPGTVALDAVDFDLRMGAVNVLVGENGAGKSTMMKVIAGVERLTSGEILMKDEPVDFHSTDDATKRGIGIVHQELNLFPDLSVSDNIFMGRECRRFGIDIDRAEQREQTRVLMQRLEHDIDPDTMVSELRVGQQQIVEIAKSLAQDARILILDEPTSALSAAEVEILFRVIDELRRDGVGIVYISHRLEELIRIGDYITVLRDGKITGAQSMQGVDVSWIVRNMIGDASKSYAKAEPHALGSPVLHLEDVVLLRAGGGFAVDNVSLTVRAGEILGIYGLMGAGRSELLECIIGRHSHARGRIEIDGNRIDGRSISARIRRGIALIPEDRKTDGLIQIASIRENMTLSSLRDFTRGFHMDLKAERGRVADFVRRMTIKIASPENPVASLSGGNQQKVVIAKALMTEPKVLLMDEPSRGIDIGAKAEVFRVMRELAKEGLAIVFVTSDLEEVLSLSDRILVMADGRVTGEFDRGDANETAVIRASAPASAERHLTHSEEKTA</sequence>
<dbReference type="PROSITE" id="PS00211">
    <property type="entry name" value="ABC_TRANSPORTER_1"/>
    <property type="match status" value="1"/>
</dbReference>
<evidence type="ECO:0000256" key="6">
    <source>
        <dbReference type="ARBA" id="ARBA00022741"/>
    </source>
</evidence>
<dbReference type="InterPro" id="IPR017871">
    <property type="entry name" value="ABC_transporter-like_CS"/>
</dbReference>
<keyword evidence="12" id="KW-1185">Reference proteome</keyword>
<dbReference type="Pfam" id="PF00005">
    <property type="entry name" value="ABC_tran"/>
    <property type="match status" value="2"/>
</dbReference>
<keyword evidence="4" id="KW-0762">Sugar transport</keyword>
<dbReference type="Gene3D" id="3.40.50.300">
    <property type="entry name" value="P-loop containing nucleotide triphosphate hydrolases"/>
    <property type="match status" value="2"/>
</dbReference>
<evidence type="ECO:0000256" key="9">
    <source>
        <dbReference type="ARBA" id="ARBA00023136"/>
    </source>
</evidence>